<evidence type="ECO:0000313" key="2">
    <source>
        <dbReference type="Proteomes" id="UP000019199"/>
    </source>
</evidence>
<dbReference type="InterPro" id="IPR045865">
    <property type="entry name" value="ACT-like_dom_sf"/>
</dbReference>
<reference evidence="1 2" key="1">
    <citation type="submission" date="2013-10" db="EMBL/GenBank/DDBJ databases">
        <title>Antibiotic resistance diversity of beta-lactamase producers in the General Hospital Vienna.</title>
        <authorList>
            <person name="Barisic I."/>
            <person name="Mitteregger D."/>
            <person name="Hirschl A.M."/>
            <person name="Noehammer C."/>
            <person name="Wiesinger-Mayr H."/>
        </authorList>
    </citation>
    <scope>NUCLEOTIDE SEQUENCE [LARGE SCALE GENOMIC DNA]</scope>
    <source>
        <strain evidence="1 2">ISC7</strain>
    </source>
</reference>
<dbReference type="NCBIfam" id="NF008362">
    <property type="entry name" value="PRK11152.1"/>
    <property type="match status" value="1"/>
</dbReference>
<evidence type="ECO:0000313" key="1">
    <source>
        <dbReference type="EMBL" id="CDL29737.1"/>
    </source>
</evidence>
<dbReference type="EC" id="2.2.1.6" evidence="1"/>
<proteinExistence type="predicted"/>
<protein>
    <submittedName>
        <fullName evidence="1">Acetolactate synthase small subunit</fullName>
        <ecNumber evidence="1">2.2.1.6</ecNumber>
    </submittedName>
</protein>
<dbReference type="EMBL" id="CBWN010000162">
    <property type="protein sequence ID" value="CDL29737.1"/>
    <property type="molecule type" value="Genomic_DNA"/>
</dbReference>
<dbReference type="Proteomes" id="UP000019199">
    <property type="component" value="Unassembled WGS sequence"/>
</dbReference>
<keyword evidence="1" id="KW-0808">Transferase</keyword>
<dbReference type="SUPFAM" id="SSF55021">
    <property type="entry name" value="ACT-like"/>
    <property type="match status" value="1"/>
</dbReference>
<organism evidence="1 2">
    <name type="scientific">Escherichia coli ISC7</name>
    <dbReference type="NCBI Taxonomy" id="1432555"/>
    <lineage>
        <taxon>Bacteria</taxon>
        <taxon>Pseudomonadati</taxon>
        <taxon>Pseudomonadota</taxon>
        <taxon>Gammaproteobacteria</taxon>
        <taxon>Enterobacterales</taxon>
        <taxon>Enterobacteriaceae</taxon>
        <taxon>Escherichia</taxon>
    </lineage>
</organism>
<dbReference type="GO" id="GO:0003984">
    <property type="term" value="F:acetolactate synthase activity"/>
    <property type="evidence" value="ECO:0007669"/>
    <property type="project" value="UniProtKB-EC"/>
</dbReference>
<accession>W1F9L5</accession>
<name>W1F9L5_ECOLX</name>
<dbReference type="Pfam" id="PF13710">
    <property type="entry name" value="ACT_5"/>
    <property type="match status" value="1"/>
</dbReference>
<sequence>MMQHQVNVSARFNPETLERVLRVVRHRGFHVCSMNMAAASDAQNINIELTVASPRSVDLLFSQLNKTGGRRTRCHLPEHNHITTNPRLSAKGI</sequence>
<dbReference type="AlphaFoldDB" id="W1F9L5"/>
<comment type="caution">
    <text evidence="1">The sequence shown here is derived from an EMBL/GenBank/DDBJ whole genome shotgun (WGS) entry which is preliminary data.</text>
</comment>